<evidence type="ECO:0000256" key="12">
    <source>
        <dbReference type="SAM" id="Phobius"/>
    </source>
</evidence>
<sequence length="383" mass="38870">MMIGRALVAVSMLLAVTAPAAPAEAAEPAKCLPERGTLTIGESWAQRRFNLPDVWQLTRGAGVTVAVIDSGLNTGHPQLTRAGAYEVTGTGTRDCFGHGTAVAGIIGAAPTKGSPFVGVAPAAKLISIKHTDDRQGDVGRLAQAIVKAVELGADVINVSVEASNVPDLNNAVAYALSKDVVVVAAAGNTTKEDGTPVPSYPAAYPGVLSVGGAGPDGARVDSSNATTPVTVVGPGKEITSTWPFRAYKEGLVGTSFAAPYVAGTVALVRSRYPELTNAEVVRRIALTADGGSGTGTGAGMVNPLLAVSAILPSETVALAPQEPAPLAADAIRPAPPVDSQSISIAVWVALLSLMTAVVVTLGSVAIPLGRRRRWRPGTLENGT</sequence>
<keyword evidence="3" id="KW-1003">Cell membrane</keyword>
<dbReference type="InterPro" id="IPR050131">
    <property type="entry name" value="Peptidase_S8_subtilisin-like"/>
</dbReference>
<evidence type="ECO:0000256" key="7">
    <source>
        <dbReference type="ARBA" id="ARBA00022825"/>
    </source>
</evidence>
<keyword evidence="9 12" id="KW-0472">Membrane</keyword>
<evidence type="ECO:0000256" key="9">
    <source>
        <dbReference type="ARBA" id="ARBA00023136"/>
    </source>
</evidence>
<feature type="active site" description="Charge relay system" evidence="10">
    <location>
        <position position="98"/>
    </location>
</feature>
<keyword evidence="16" id="KW-1185">Reference proteome</keyword>
<feature type="signal peptide" evidence="13">
    <location>
        <begin position="1"/>
        <end position="20"/>
    </location>
</feature>
<comment type="subcellular location">
    <subcellularLocation>
        <location evidence="1">Cell membrane</location>
        <topology evidence="1">Single-pass membrane protein</topology>
    </subcellularLocation>
</comment>
<gene>
    <name evidence="15" type="ORF">FHR32_001433</name>
</gene>
<evidence type="ECO:0000256" key="4">
    <source>
        <dbReference type="ARBA" id="ARBA00022670"/>
    </source>
</evidence>
<dbReference type="EMBL" id="JACHJU010000001">
    <property type="protein sequence ID" value="MBB4937128.1"/>
    <property type="molecule type" value="Genomic_DNA"/>
</dbReference>
<dbReference type="PANTHER" id="PTHR43806">
    <property type="entry name" value="PEPTIDASE S8"/>
    <property type="match status" value="1"/>
</dbReference>
<dbReference type="InterPro" id="IPR000209">
    <property type="entry name" value="Peptidase_S8/S53_dom"/>
</dbReference>
<dbReference type="AlphaFoldDB" id="A0A7W7RS16"/>
<dbReference type="GO" id="GO:0005886">
    <property type="term" value="C:plasma membrane"/>
    <property type="evidence" value="ECO:0007669"/>
    <property type="project" value="UniProtKB-SubCell"/>
</dbReference>
<evidence type="ECO:0000259" key="14">
    <source>
        <dbReference type="Pfam" id="PF00082"/>
    </source>
</evidence>
<dbReference type="GO" id="GO:0004252">
    <property type="term" value="F:serine-type endopeptidase activity"/>
    <property type="evidence" value="ECO:0007669"/>
    <property type="project" value="UniProtKB-UniRule"/>
</dbReference>
<evidence type="ECO:0000256" key="2">
    <source>
        <dbReference type="ARBA" id="ARBA00011073"/>
    </source>
</evidence>
<feature type="transmembrane region" description="Helical" evidence="12">
    <location>
        <begin position="344"/>
        <end position="366"/>
    </location>
</feature>
<feature type="active site" description="Charge relay system" evidence="10">
    <location>
        <position position="69"/>
    </location>
</feature>
<dbReference type="InterPro" id="IPR023834">
    <property type="entry name" value="T7SS_pept_S8A_mycosin"/>
</dbReference>
<dbReference type="InterPro" id="IPR023827">
    <property type="entry name" value="Peptidase_S8_Asp-AS"/>
</dbReference>
<dbReference type="InterPro" id="IPR023828">
    <property type="entry name" value="Peptidase_S8_Ser-AS"/>
</dbReference>
<dbReference type="InterPro" id="IPR015500">
    <property type="entry name" value="Peptidase_S8_subtilisin-rel"/>
</dbReference>
<keyword evidence="4 10" id="KW-0645">Protease</keyword>
<evidence type="ECO:0000256" key="10">
    <source>
        <dbReference type="PROSITE-ProRule" id="PRU01240"/>
    </source>
</evidence>
<reference evidence="15 16" key="1">
    <citation type="submission" date="2020-08" db="EMBL/GenBank/DDBJ databases">
        <title>Sequencing the genomes of 1000 actinobacteria strains.</title>
        <authorList>
            <person name="Klenk H.-P."/>
        </authorList>
    </citation>
    <scope>NUCLEOTIDE SEQUENCE [LARGE SCALE GENOMIC DNA]</scope>
    <source>
        <strain evidence="15 16">DSM 43023</strain>
    </source>
</reference>
<dbReference type="InterPro" id="IPR022398">
    <property type="entry name" value="Peptidase_S8_His-AS"/>
</dbReference>
<evidence type="ECO:0000313" key="15">
    <source>
        <dbReference type="EMBL" id="MBB4937128.1"/>
    </source>
</evidence>
<evidence type="ECO:0000256" key="13">
    <source>
        <dbReference type="SAM" id="SignalP"/>
    </source>
</evidence>
<protein>
    <submittedName>
        <fullName evidence="15">Type VII secretion-associated serine protease mycosin</fullName>
    </submittedName>
</protein>
<dbReference type="RefSeq" id="WP_184753546.1">
    <property type="nucleotide sequence ID" value="NZ_BAABEK010000108.1"/>
</dbReference>
<evidence type="ECO:0000313" key="16">
    <source>
        <dbReference type="Proteomes" id="UP000534286"/>
    </source>
</evidence>
<dbReference type="PROSITE" id="PS00138">
    <property type="entry name" value="SUBTILASE_SER"/>
    <property type="match status" value="1"/>
</dbReference>
<feature type="domain" description="Peptidase S8/S53" evidence="14">
    <location>
        <begin position="60"/>
        <end position="289"/>
    </location>
</feature>
<evidence type="ECO:0000256" key="1">
    <source>
        <dbReference type="ARBA" id="ARBA00004162"/>
    </source>
</evidence>
<dbReference type="Proteomes" id="UP000534286">
    <property type="component" value="Unassembled WGS sequence"/>
</dbReference>
<keyword evidence="6 10" id="KW-0378">Hydrolase</keyword>
<dbReference type="Pfam" id="PF00082">
    <property type="entry name" value="Peptidase_S8"/>
    <property type="match status" value="1"/>
</dbReference>
<proteinExistence type="inferred from homology"/>
<evidence type="ECO:0000256" key="6">
    <source>
        <dbReference type="ARBA" id="ARBA00022801"/>
    </source>
</evidence>
<dbReference type="NCBIfam" id="TIGR03921">
    <property type="entry name" value="T7SS_mycosin"/>
    <property type="match status" value="1"/>
</dbReference>
<evidence type="ECO:0000256" key="3">
    <source>
        <dbReference type="ARBA" id="ARBA00022475"/>
    </source>
</evidence>
<dbReference type="PANTHER" id="PTHR43806:SF11">
    <property type="entry name" value="CEREVISIN-RELATED"/>
    <property type="match status" value="1"/>
</dbReference>
<feature type="active site" description="Charge relay system" evidence="10">
    <location>
        <position position="255"/>
    </location>
</feature>
<dbReference type="SUPFAM" id="SSF52743">
    <property type="entry name" value="Subtilisin-like"/>
    <property type="match status" value="1"/>
</dbReference>
<name>A0A7W7RS16_9ACTN</name>
<dbReference type="PRINTS" id="PR00723">
    <property type="entry name" value="SUBTILISIN"/>
</dbReference>
<dbReference type="GO" id="GO:0006508">
    <property type="term" value="P:proteolysis"/>
    <property type="evidence" value="ECO:0007669"/>
    <property type="project" value="UniProtKB-KW"/>
</dbReference>
<keyword evidence="8 12" id="KW-1133">Transmembrane helix</keyword>
<dbReference type="PROSITE" id="PS00136">
    <property type="entry name" value="SUBTILASE_ASP"/>
    <property type="match status" value="1"/>
</dbReference>
<keyword evidence="13" id="KW-0732">Signal</keyword>
<evidence type="ECO:0000256" key="11">
    <source>
        <dbReference type="RuleBase" id="RU003355"/>
    </source>
</evidence>
<keyword evidence="5 12" id="KW-0812">Transmembrane</keyword>
<dbReference type="PROSITE" id="PS51892">
    <property type="entry name" value="SUBTILASE"/>
    <property type="match status" value="1"/>
</dbReference>
<keyword evidence="7 10" id="KW-0720">Serine protease</keyword>
<dbReference type="Gene3D" id="3.40.50.200">
    <property type="entry name" value="Peptidase S8/S53 domain"/>
    <property type="match status" value="1"/>
</dbReference>
<dbReference type="InterPro" id="IPR036852">
    <property type="entry name" value="Peptidase_S8/S53_dom_sf"/>
</dbReference>
<comment type="caution">
    <text evidence="15">The sequence shown here is derived from an EMBL/GenBank/DDBJ whole genome shotgun (WGS) entry which is preliminary data.</text>
</comment>
<accession>A0A7W7RS16</accession>
<comment type="similarity">
    <text evidence="2 10 11">Belongs to the peptidase S8 family.</text>
</comment>
<evidence type="ECO:0000256" key="8">
    <source>
        <dbReference type="ARBA" id="ARBA00022989"/>
    </source>
</evidence>
<dbReference type="PROSITE" id="PS00137">
    <property type="entry name" value="SUBTILASE_HIS"/>
    <property type="match status" value="1"/>
</dbReference>
<feature type="chain" id="PRO_5038841124" evidence="13">
    <location>
        <begin position="21"/>
        <end position="383"/>
    </location>
</feature>
<organism evidence="15 16">
    <name type="scientific">Streptosporangium album</name>
    <dbReference type="NCBI Taxonomy" id="47479"/>
    <lineage>
        <taxon>Bacteria</taxon>
        <taxon>Bacillati</taxon>
        <taxon>Actinomycetota</taxon>
        <taxon>Actinomycetes</taxon>
        <taxon>Streptosporangiales</taxon>
        <taxon>Streptosporangiaceae</taxon>
        <taxon>Streptosporangium</taxon>
    </lineage>
</organism>
<evidence type="ECO:0000256" key="5">
    <source>
        <dbReference type="ARBA" id="ARBA00022692"/>
    </source>
</evidence>